<dbReference type="AlphaFoldDB" id="A0A5K7Z4U5"/>
<dbReference type="InterPro" id="IPR036869">
    <property type="entry name" value="J_dom_sf"/>
</dbReference>
<feature type="domain" description="J" evidence="1">
    <location>
        <begin position="8"/>
        <end position="71"/>
    </location>
</feature>
<dbReference type="PANTHER" id="PTHR43096:SF58">
    <property type="entry name" value="CHAPERONE DNAJ-DOMAIN SUPERFAMILY PROTEIN"/>
    <property type="match status" value="1"/>
</dbReference>
<keyword evidence="3" id="KW-1185">Reference proteome</keyword>
<organism evidence="2 3">
    <name type="scientific">Desulfosarcina widdelii</name>
    <dbReference type="NCBI Taxonomy" id="947919"/>
    <lineage>
        <taxon>Bacteria</taxon>
        <taxon>Pseudomonadati</taxon>
        <taxon>Thermodesulfobacteriota</taxon>
        <taxon>Desulfobacteria</taxon>
        <taxon>Desulfobacterales</taxon>
        <taxon>Desulfosarcinaceae</taxon>
        <taxon>Desulfosarcina</taxon>
    </lineage>
</organism>
<dbReference type="SUPFAM" id="SSF46565">
    <property type="entry name" value="Chaperone J-domain"/>
    <property type="match status" value="1"/>
</dbReference>
<dbReference type="GO" id="GO:0042026">
    <property type="term" value="P:protein refolding"/>
    <property type="evidence" value="ECO:0007669"/>
    <property type="project" value="TreeGrafter"/>
</dbReference>
<dbReference type="EMBL" id="AP021875">
    <property type="protein sequence ID" value="BBO74943.1"/>
    <property type="molecule type" value="Genomic_DNA"/>
</dbReference>
<accession>A0A5K7Z4U5</accession>
<dbReference type="GO" id="GO:0051082">
    <property type="term" value="F:unfolded protein binding"/>
    <property type="evidence" value="ECO:0007669"/>
    <property type="project" value="TreeGrafter"/>
</dbReference>
<dbReference type="KEGG" id="dwd:DSCW_23600"/>
<dbReference type="SMART" id="SM00271">
    <property type="entry name" value="DnaJ"/>
    <property type="match status" value="1"/>
</dbReference>
<dbReference type="Pfam" id="PF00226">
    <property type="entry name" value="DnaJ"/>
    <property type="match status" value="1"/>
</dbReference>
<dbReference type="PANTHER" id="PTHR43096">
    <property type="entry name" value="DNAJ HOMOLOG 1, MITOCHONDRIAL-RELATED"/>
    <property type="match status" value="1"/>
</dbReference>
<dbReference type="Proteomes" id="UP000427769">
    <property type="component" value="Chromosome"/>
</dbReference>
<protein>
    <submittedName>
        <fullName evidence="2">Molecular chaperone DnaJ</fullName>
    </submittedName>
</protein>
<proteinExistence type="predicted"/>
<evidence type="ECO:0000259" key="1">
    <source>
        <dbReference type="PROSITE" id="PS50076"/>
    </source>
</evidence>
<evidence type="ECO:0000313" key="3">
    <source>
        <dbReference type="Proteomes" id="UP000427769"/>
    </source>
</evidence>
<dbReference type="OrthoDB" id="5244113at2"/>
<gene>
    <name evidence="2" type="ORF">DSCW_23600</name>
</gene>
<dbReference type="GO" id="GO:0005737">
    <property type="term" value="C:cytoplasm"/>
    <property type="evidence" value="ECO:0007669"/>
    <property type="project" value="TreeGrafter"/>
</dbReference>
<name>A0A5K7Z4U5_9BACT</name>
<evidence type="ECO:0000313" key="2">
    <source>
        <dbReference type="EMBL" id="BBO74943.1"/>
    </source>
</evidence>
<dbReference type="InterPro" id="IPR001623">
    <property type="entry name" value="DnaJ_domain"/>
</dbReference>
<dbReference type="PROSITE" id="PS50076">
    <property type="entry name" value="DNAJ_2"/>
    <property type="match status" value="1"/>
</dbReference>
<sequence>MLDKTFCDHYENLQISSNADSETIERVYRLLAKKYHTDNDETGDIEKFETVTNAYKILSNPVTRAAYDAKYEPSKNKQWKAIAQAFKSEGFGSDQHIRRTILSILYTKRREDPSNSGVGIVQLENLMEWPGETLDFHIWYLKERKLIVRTETGGFEITAEGVDTIEREGLVLNNDRLLPESSGLSERREKLRLLES</sequence>
<dbReference type="RefSeq" id="WP_155303913.1">
    <property type="nucleotide sequence ID" value="NZ_AP021875.1"/>
</dbReference>
<reference evidence="2 3" key="1">
    <citation type="submission" date="2019-11" db="EMBL/GenBank/DDBJ databases">
        <title>Comparative genomics of hydrocarbon-degrading Desulfosarcina strains.</title>
        <authorList>
            <person name="Watanabe M."/>
            <person name="Kojima H."/>
            <person name="Fukui M."/>
        </authorList>
    </citation>
    <scope>NUCLEOTIDE SEQUENCE [LARGE SCALE GENOMIC DNA]</scope>
    <source>
        <strain evidence="2 3">PP31</strain>
    </source>
</reference>
<dbReference type="Gene3D" id="1.10.287.110">
    <property type="entry name" value="DnaJ domain"/>
    <property type="match status" value="1"/>
</dbReference>
<dbReference type="CDD" id="cd06257">
    <property type="entry name" value="DnaJ"/>
    <property type="match status" value="1"/>
</dbReference>